<evidence type="ECO:0000313" key="3">
    <source>
        <dbReference type="Proteomes" id="UP000018849"/>
    </source>
</evidence>
<evidence type="ECO:0000313" key="2">
    <source>
        <dbReference type="EMBL" id="EPN59807.1"/>
    </source>
</evidence>
<reference evidence="2 3" key="1">
    <citation type="journal article" date="2013" name="PLoS Pathog.">
        <title>Genomic analysis of the Kiwifruit pathogen Pseudomonas syringae pv. actinidiae provides insight into the origins of an emergent plant disease.</title>
        <authorList>
            <person name="McCann H.C."/>
            <person name="Rikkerink E.H."/>
            <person name="Bertels F."/>
            <person name="Fiers M."/>
            <person name="Lu A."/>
            <person name="Rees-George J."/>
            <person name="Andersen M.T."/>
            <person name="Gleave A.P."/>
            <person name="Haubold B."/>
            <person name="Wohlers M.W."/>
            <person name="Guttman D.S."/>
            <person name="Wang P.W."/>
            <person name="Straub C."/>
            <person name="Vanneste J.L."/>
            <person name="Rainey P.B."/>
            <person name="Templeton M.D."/>
        </authorList>
    </citation>
    <scope>NUCLEOTIDE SEQUENCE [LARGE SCALE GENOMIC DNA]</scope>
    <source>
        <strain evidence="2 3">ICMP 19096</strain>
    </source>
</reference>
<gene>
    <name evidence="2" type="ORF">A245_17003</name>
</gene>
<proteinExistence type="predicted"/>
<protein>
    <submittedName>
        <fullName evidence="2">Cellulose synthase operon protein C</fullName>
    </submittedName>
</protein>
<dbReference type="EMBL" id="AOKF01001428">
    <property type="protein sequence ID" value="EPN59807.1"/>
    <property type="molecule type" value="Genomic_DNA"/>
</dbReference>
<dbReference type="AlphaFoldDB" id="A0A656JXQ6"/>
<feature type="non-terminal residue" evidence="2">
    <location>
        <position position="27"/>
    </location>
</feature>
<accession>A0A656JXQ6</accession>
<feature type="region of interest" description="Disordered" evidence="1">
    <location>
        <begin position="1"/>
        <end position="27"/>
    </location>
</feature>
<sequence>MNKGRQQNANGAASGWQQDPLVARGLK</sequence>
<evidence type="ECO:0000256" key="1">
    <source>
        <dbReference type="SAM" id="MobiDB-lite"/>
    </source>
</evidence>
<comment type="caution">
    <text evidence="2">The sequence shown here is derived from an EMBL/GenBank/DDBJ whole genome shotgun (WGS) entry which is preliminary data.</text>
</comment>
<organism evidence="2 3">
    <name type="scientific">Pseudomonas syringae pv. actinidiae ICMP 19096</name>
    <dbReference type="NCBI Taxonomy" id="1194405"/>
    <lineage>
        <taxon>Bacteria</taxon>
        <taxon>Pseudomonadati</taxon>
        <taxon>Pseudomonadota</taxon>
        <taxon>Gammaproteobacteria</taxon>
        <taxon>Pseudomonadales</taxon>
        <taxon>Pseudomonadaceae</taxon>
        <taxon>Pseudomonas</taxon>
        <taxon>Pseudomonas syringae</taxon>
    </lineage>
</organism>
<feature type="compositionally biased region" description="Polar residues" evidence="1">
    <location>
        <begin position="1"/>
        <end position="17"/>
    </location>
</feature>
<dbReference type="Proteomes" id="UP000018849">
    <property type="component" value="Unassembled WGS sequence"/>
</dbReference>
<name>A0A656JXQ6_PSESF</name>